<feature type="binding site" evidence="6">
    <location>
        <begin position="90"/>
        <end position="93"/>
    </location>
    <ligand>
        <name>(6R)-10-formyltetrahydrofolate</name>
        <dbReference type="ChEBI" id="CHEBI:195366"/>
    </ligand>
</feature>
<evidence type="ECO:0000256" key="1">
    <source>
        <dbReference type="ARBA" id="ARBA00005054"/>
    </source>
</evidence>
<feature type="site" description="Raises pKa of active site His" evidence="6">
    <location>
        <position position="145"/>
    </location>
</feature>
<organism evidence="9 10">
    <name type="scientific">Halobacillus shinanisalinarum</name>
    <dbReference type="NCBI Taxonomy" id="2932258"/>
    <lineage>
        <taxon>Bacteria</taxon>
        <taxon>Bacillati</taxon>
        <taxon>Bacillota</taxon>
        <taxon>Bacilli</taxon>
        <taxon>Bacillales</taxon>
        <taxon>Bacillaceae</taxon>
        <taxon>Halobacillus</taxon>
    </lineage>
</organism>
<dbReference type="Proteomes" id="UP000831880">
    <property type="component" value="Chromosome"/>
</dbReference>
<dbReference type="HAMAP" id="MF_01930">
    <property type="entry name" value="PurN"/>
    <property type="match status" value="1"/>
</dbReference>
<dbReference type="EC" id="2.1.2.2" evidence="6"/>
<dbReference type="GO" id="GO:0004644">
    <property type="term" value="F:phosphoribosylglycinamide formyltransferase activity"/>
    <property type="evidence" value="ECO:0007669"/>
    <property type="project" value="UniProtKB-EC"/>
</dbReference>
<reference evidence="9 10" key="1">
    <citation type="submission" date="2022-04" db="EMBL/GenBank/DDBJ databases">
        <title>Halobacillus sp. isolated from saltern.</title>
        <authorList>
            <person name="Won M."/>
            <person name="Lee C.-M."/>
            <person name="Woen H.-Y."/>
            <person name="Kwon S.-W."/>
        </authorList>
    </citation>
    <scope>NUCLEOTIDE SEQUENCE [LARGE SCALE GENOMIC DNA]</scope>
    <source>
        <strain evidence="9 10">SSTM10-2</strain>
    </source>
</reference>
<feature type="coiled-coil region" evidence="7">
    <location>
        <begin position="149"/>
        <end position="176"/>
    </location>
</feature>
<evidence type="ECO:0000313" key="9">
    <source>
        <dbReference type="EMBL" id="UOQ95714.1"/>
    </source>
</evidence>
<dbReference type="Gene3D" id="3.40.50.170">
    <property type="entry name" value="Formyl transferase, N-terminal domain"/>
    <property type="match status" value="1"/>
</dbReference>
<comment type="pathway">
    <text evidence="1 6">Purine metabolism; IMP biosynthesis via de novo pathway; N(2)-formyl-N(1)-(5-phospho-D-ribosyl)glycinamide from N(1)-(5-phospho-D-ribosyl)glycinamide (10-formyl THF route): step 1/1.</text>
</comment>
<proteinExistence type="inferred from homology"/>
<comment type="similarity">
    <text evidence="4 6">Belongs to the GART family.</text>
</comment>
<dbReference type="RefSeq" id="WP_244755618.1">
    <property type="nucleotide sequence ID" value="NZ_CP095074.1"/>
</dbReference>
<dbReference type="PANTHER" id="PTHR43369:SF2">
    <property type="entry name" value="PHOSPHORIBOSYLGLYCINAMIDE FORMYLTRANSFERASE"/>
    <property type="match status" value="1"/>
</dbReference>
<accession>A0ABY4H6H9</accession>
<feature type="active site" description="Proton donor" evidence="6">
    <location>
        <position position="109"/>
    </location>
</feature>
<gene>
    <name evidence="6 9" type="primary">purN</name>
    <name evidence="9" type="ORF">MUO14_16110</name>
</gene>
<feature type="binding site" evidence="6">
    <location>
        <position position="65"/>
    </location>
    <ligand>
        <name>(6R)-10-formyltetrahydrofolate</name>
        <dbReference type="ChEBI" id="CHEBI:195366"/>
    </ligand>
</feature>
<dbReference type="PROSITE" id="PS00373">
    <property type="entry name" value="GART"/>
    <property type="match status" value="1"/>
</dbReference>
<keyword evidence="10" id="KW-1185">Reference proteome</keyword>
<dbReference type="InterPro" id="IPR001555">
    <property type="entry name" value="GART_AS"/>
</dbReference>
<comment type="catalytic activity">
    <reaction evidence="5 6">
        <text>N(1)-(5-phospho-beta-D-ribosyl)glycinamide + (6R)-10-formyltetrahydrofolate = N(2)-formyl-N(1)-(5-phospho-beta-D-ribosyl)glycinamide + (6S)-5,6,7,8-tetrahydrofolate + H(+)</text>
        <dbReference type="Rhea" id="RHEA:15053"/>
        <dbReference type="ChEBI" id="CHEBI:15378"/>
        <dbReference type="ChEBI" id="CHEBI:57453"/>
        <dbReference type="ChEBI" id="CHEBI:143788"/>
        <dbReference type="ChEBI" id="CHEBI:147286"/>
        <dbReference type="ChEBI" id="CHEBI:195366"/>
        <dbReference type="EC" id="2.1.2.2"/>
    </reaction>
</comment>
<keyword evidence="3 6" id="KW-0658">Purine biosynthesis</keyword>
<evidence type="ECO:0000259" key="8">
    <source>
        <dbReference type="Pfam" id="PF00551"/>
    </source>
</evidence>
<evidence type="ECO:0000256" key="2">
    <source>
        <dbReference type="ARBA" id="ARBA00022679"/>
    </source>
</evidence>
<dbReference type="InterPro" id="IPR004607">
    <property type="entry name" value="GART"/>
</dbReference>
<dbReference type="PANTHER" id="PTHR43369">
    <property type="entry name" value="PHOSPHORIBOSYLGLYCINAMIDE FORMYLTRANSFERASE"/>
    <property type="match status" value="1"/>
</dbReference>
<name>A0ABY4H6H9_9BACI</name>
<dbReference type="SUPFAM" id="SSF53328">
    <property type="entry name" value="Formyltransferase"/>
    <property type="match status" value="1"/>
</dbReference>
<evidence type="ECO:0000256" key="6">
    <source>
        <dbReference type="HAMAP-Rule" id="MF_01930"/>
    </source>
</evidence>
<keyword evidence="2 6" id="KW-0808">Transferase</keyword>
<evidence type="ECO:0000256" key="5">
    <source>
        <dbReference type="ARBA" id="ARBA00047664"/>
    </source>
</evidence>
<feature type="domain" description="Formyl transferase N-terminal" evidence="8">
    <location>
        <begin position="2"/>
        <end position="182"/>
    </location>
</feature>
<protein>
    <recommendedName>
        <fullName evidence="6">Phosphoribosylglycinamide formyltransferase</fullName>
        <ecNumber evidence="6">2.1.2.2</ecNumber>
    </recommendedName>
    <alternativeName>
        <fullName evidence="6">5'-phosphoribosylglycinamide transformylase</fullName>
    </alternativeName>
    <alternativeName>
        <fullName evidence="6">GAR transformylase</fullName>
        <shortName evidence="6">GART</shortName>
    </alternativeName>
</protein>
<feature type="binding site" evidence="6">
    <location>
        <position position="107"/>
    </location>
    <ligand>
        <name>(6R)-10-formyltetrahydrofolate</name>
        <dbReference type="ChEBI" id="CHEBI:195366"/>
    </ligand>
</feature>
<dbReference type="InterPro" id="IPR002376">
    <property type="entry name" value="Formyl_transf_N"/>
</dbReference>
<dbReference type="CDD" id="cd08645">
    <property type="entry name" value="FMT_core_GART"/>
    <property type="match status" value="1"/>
</dbReference>
<keyword evidence="7" id="KW-0175">Coiled coil</keyword>
<dbReference type="EMBL" id="CP095074">
    <property type="protein sequence ID" value="UOQ95714.1"/>
    <property type="molecule type" value="Genomic_DNA"/>
</dbReference>
<evidence type="ECO:0000313" key="10">
    <source>
        <dbReference type="Proteomes" id="UP000831880"/>
    </source>
</evidence>
<evidence type="ECO:0000256" key="4">
    <source>
        <dbReference type="ARBA" id="ARBA00038440"/>
    </source>
</evidence>
<dbReference type="InterPro" id="IPR036477">
    <property type="entry name" value="Formyl_transf_N_sf"/>
</dbReference>
<evidence type="ECO:0000256" key="3">
    <source>
        <dbReference type="ARBA" id="ARBA00022755"/>
    </source>
</evidence>
<comment type="function">
    <text evidence="6">Catalyzes the transfer of a formyl group from 10-formyltetrahydrofolate to 5-phospho-ribosyl-glycinamide (GAR), producing 5-phospho-ribosyl-N-formylglycinamide (FGAR) and tetrahydrofolate.</text>
</comment>
<sequence>MMNLAVFASGTGSNFDAVMNAIENGNLDARVSLLVSDRIDAGVIEKAQKRHVDTVVFNPKSFVNKEAFERALLADCKDRGVEWIILAGYMRLIGPTLLTAYEDRIVNIHPSLLPAFPGKDAIGQAFEKKVKITGVTVHFVDDGMDTGPIIDQEAVRIEAQDRKEDVERKIQAVEHVLYPRVIQSLKAKEESK</sequence>
<evidence type="ECO:0000256" key="7">
    <source>
        <dbReference type="SAM" id="Coils"/>
    </source>
</evidence>
<dbReference type="Pfam" id="PF00551">
    <property type="entry name" value="Formyl_trans_N"/>
    <property type="match status" value="1"/>
</dbReference>
<feature type="binding site" evidence="6">
    <location>
        <begin position="12"/>
        <end position="14"/>
    </location>
    <ligand>
        <name>N(1)-(5-phospho-beta-D-ribosyl)glycinamide</name>
        <dbReference type="ChEBI" id="CHEBI:143788"/>
    </ligand>
</feature>
<dbReference type="NCBIfam" id="TIGR00639">
    <property type="entry name" value="PurN"/>
    <property type="match status" value="1"/>
</dbReference>